<protein>
    <submittedName>
        <fullName evidence="2">Uncharacterized protein</fullName>
    </submittedName>
</protein>
<proteinExistence type="predicted"/>
<sequence length="146" mass="16241">MLLRYPVARTTASMSIIRPSASSTLERKNLRTAGTTATSPDLIFPTAPMSKTGVLPPAYLSSRGPIGGRRRPSFCTLPRTSHDRSRRILSTSRNGSHFIRNAASSNSRTTMEGKAEWWARSRESSMPELPQPTTRTFFPRYSLPDL</sequence>
<dbReference type="EMBL" id="LR746270">
    <property type="protein sequence ID" value="CAA7398972.1"/>
    <property type="molecule type" value="Genomic_DNA"/>
</dbReference>
<gene>
    <name evidence="2" type="ORF">SI8410_07009642</name>
</gene>
<evidence type="ECO:0000256" key="1">
    <source>
        <dbReference type="SAM" id="MobiDB-lite"/>
    </source>
</evidence>
<dbReference type="Proteomes" id="UP000663760">
    <property type="component" value="Chromosome 7"/>
</dbReference>
<name>A0A7I8KNB4_SPIIN</name>
<dbReference type="AlphaFoldDB" id="A0A7I8KNB4"/>
<reference evidence="2" key="1">
    <citation type="submission" date="2020-02" db="EMBL/GenBank/DDBJ databases">
        <authorList>
            <person name="Scholz U."/>
            <person name="Mascher M."/>
            <person name="Fiebig A."/>
        </authorList>
    </citation>
    <scope>NUCLEOTIDE SEQUENCE</scope>
</reference>
<dbReference type="OrthoDB" id="803634at2759"/>
<organism evidence="2 3">
    <name type="scientific">Spirodela intermedia</name>
    <name type="common">Intermediate duckweed</name>
    <dbReference type="NCBI Taxonomy" id="51605"/>
    <lineage>
        <taxon>Eukaryota</taxon>
        <taxon>Viridiplantae</taxon>
        <taxon>Streptophyta</taxon>
        <taxon>Embryophyta</taxon>
        <taxon>Tracheophyta</taxon>
        <taxon>Spermatophyta</taxon>
        <taxon>Magnoliopsida</taxon>
        <taxon>Liliopsida</taxon>
        <taxon>Araceae</taxon>
        <taxon>Lemnoideae</taxon>
        <taxon>Spirodela</taxon>
    </lineage>
</organism>
<feature type="region of interest" description="Disordered" evidence="1">
    <location>
        <begin position="55"/>
        <end position="109"/>
    </location>
</feature>
<keyword evidence="3" id="KW-1185">Reference proteome</keyword>
<accession>A0A7I8KNB4</accession>
<evidence type="ECO:0000313" key="2">
    <source>
        <dbReference type="EMBL" id="CAA7398972.1"/>
    </source>
</evidence>
<evidence type="ECO:0000313" key="3">
    <source>
        <dbReference type="Proteomes" id="UP000663760"/>
    </source>
</evidence>